<dbReference type="Proteomes" id="UP001374535">
    <property type="component" value="Chromosome 2"/>
</dbReference>
<keyword evidence="3" id="KW-1185">Reference proteome</keyword>
<feature type="compositionally biased region" description="Gly residues" evidence="1">
    <location>
        <begin position="112"/>
        <end position="123"/>
    </location>
</feature>
<protein>
    <submittedName>
        <fullName evidence="2">Uncharacterized protein</fullName>
    </submittedName>
</protein>
<sequence length="130" mass="14086">MLLNIFTTPGHREEQPSNSTPDPPRQCLVPRQNQTLLADTSMCPPSPRKRTPFPTPRTRHRCFPGTGVQLSESTRLRQRTGPLPTPRTRGRMAPCGPPSPPPPGRRAPPGRPGVGGSSPGGGSSEWRRSP</sequence>
<name>A0AAQ3S7U7_VIGMU</name>
<organism evidence="2 3">
    <name type="scientific">Vigna mungo</name>
    <name type="common">Black gram</name>
    <name type="synonym">Phaseolus mungo</name>
    <dbReference type="NCBI Taxonomy" id="3915"/>
    <lineage>
        <taxon>Eukaryota</taxon>
        <taxon>Viridiplantae</taxon>
        <taxon>Streptophyta</taxon>
        <taxon>Embryophyta</taxon>
        <taxon>Tracheophyta</taxon>
        <taxon>Spermatophyta</taxon>
        <taxon>Magnoliopsida</taxon>
        <taxon>eudicotyledons</taxon>
        <taxon>Gunneridae</taxon>
        <taxon>Pentapetalae</taxon>
        <taxon>rosids</taxon>
        <taxon>fabids</taxon>
        <taxon>Fabales</taxon>
        <taxon>Fabaceae</taxon>
        <taxon>Papilionoideae</taxon>
        <taxon>50 kb inversion clade</taxon>
        <taxon>NPAAA clade</taxon>
        <taxon>indigoferoid/millettioid clade</taxon>
        <taxon>Phaseoleae</taxon>
        <taxon>Vigna</taxon>
    </lineage>
</organism>
<feature type="compositionally biased region" description="Pro residues" evidence="1">
    <location>
        <begin position="95"/>
        <end position="111"/>
    </location>
</feature>
<gene>
    <name evidence="2" type="ORF">V8G54_006226</name>
</gene>
<proteinExistence type="predicted"/>
<evidence type="ECO:0000313" key="2">
    <source>
        <dbReference type="EMBL" id="WVZ18904.1"/>
    </source>
</evidence>
<feature type="region of interest" description="Disordered" evidence="1">
    <location>
        <begin position="1"/>
        <end position="130"/>
    </location>
</feature>
<evidence type="ECO:0000313" key="3">
    <source>
        <dbReference type="Proteomes" id="UP001374535"/>
    </source>
</evidence>
<evidence type="ECO:0000256" key="1">
    <source>
        <dbReference type="SAM" id="MobiDB-lite"/>
    </source>
</evidence>
<dbReference type="AlphaFoldDB" id="A0AAQ3S7U7"/>
<reference evidence="2 3" key="1">
    <citation type="journal article" date="2023" name="Life. Sci Alliance">
        <title>Evolutionary insights into 3D genome organization and epigenetic landscape of Vigna mungo.</title>
        <authorList>
            <person name="Junaid A."/>
            <person name="Singh B."/>
            <person name="Bhatia S."/>
        </authorList>
    </citation>
    <scope>NUCLEOTIDE SEQUENCE [LARGE SCALE GENOMIC DNA]</scope>
    <source>
        <strain evidence="2">Urdbean</strain>
    </source>
</reference>
<dbReference type="EMBL" id="CP144699">
    <property type="protein sequence ID" value="WVZ18904.1"/>
    <property type="molecule type" value="Genomic_DNA"/>
</dbReference>
<accession>A0AAQ3S7U7</accession>
<feature type="compositionally biased region" description="Basic residues" evidence="1">
    <location>
        <begin position="47"/>
        <end position="62"/>
    </location>
</feature>